<keyword evidence="4" id="KW-1185">Reference proteome</keyword>
<dbReference type="GO" id="GO:0005524">
    <property type="term" value="F:ATP binding"/>
    <property type="evidence" value="ECO:0007669"/>
    <property type="project" value="InterPro"/>
</dbReference>
<dbReference type="InterPro" id="IPR000719">
    <property type="entry name" value="Prot_kinase_dom"/>
</dbReference>
<feature type="domain" description="Protein kinase" evidence="1">
    <location>
        <begin position="557"/>
        <end position="819"/>
    </location>
</feature>
<organism evidence="2 4">
    <name type="scientific">Rhizophagus clarus</name>
    <dbReference type="NCBI Taxonomy" id="94130"/>
    <lineage>
        <taxon>Eukaryota</taxon>
        <taxon>Fungi</taxon>
        <taxon>Fungi incertae sedis</taxon>
        <taxon>Mucoromycota</taxon>
        <taxon>Glomeromycotina</taxon>
        <taxon>Glomeromycetes</taxon>
        <taxon>Glomerales</taxon>
        <taxon>Glomeraceae</taxon>
        <taxon>Rhizophagus</taxon>
    </lineage>
</organism>
<dbReference type="AlphaFoldDB" id="A0A2Z6RJJ6"/>
<evidence type="ECO:0000313" key="2">
    <source>
        <dbReference type="EMBL" id="GBC02271.1"/>
    </source>
</evidence>
<dbReference type="GO" id="GO:0004674">
    <property type="term" value="F:protein serine/threonine kinase activity"/>
    <property type="evidence" value="ECO:0007669"/>
    <property type="project" value="TreeGrafter"/>
</dbReference>
<dbReference type="EMBL" id="BEXD01003819">
    <property type="protein sequence ID" value="GBC02271.1"/>
    <property type="molecule type" value="Genomic_DNA"/>
</dbReference>
<dbReference type="SUPFAM" id="SSF56112">
    <property type="entry name" value="Protein kinase-like (PK-like)"/>
    <property type="match status" value="1"/>
</dbReference>
<dbReference type="PANTHER" id="PTHR44329">
    <property type="entry name" value="SERINE/THREONINE-PROTEIN KINASE TNNI3K-RELATED"/>
    <property type="match status" value="1"/>
</dbReference>
<keyword evidence="3" id="KW-0808">Transferase</keyword>
<dbReference type="PROSITE" id="PS50011">
    <property type="entry name" value="PROTEIN_KINASE_DOM"/>
    <property type="match status" value="1"/>
</dbReference>
<dbReference type="InterPro" id="IPR001245">
    <property type="entry name" value="Ser-Thr/Tyr_kinase_cat_dom"/>
</dbReference>
<proteinExistence type="predicted"/>
<accession>A0A2Z6RJJ6</accession>
<evidence type="ECO:0000259" key="1">
    <source>
        <dbReference type="PROSITE" id="PS50011"/>
    </source>
</evidence>
<protein>
    <submittedName>
        <fullName evidence="3">Kinase-like domain-containing protein</fullName>
    </submittedName>
</protein>
<dbReference type="Proteomes" id="UP000615446">
    <property type="component" value="Unassembled WGS sequence"/>
</dbReference>
<dbReference type="OrthoDB" id="544350at2759"/>
<dbReference type="EMBL" id="BLAL01000315">
    <property type="protein sequence ID" value="GET02808.1"/>
    <property type="molecule type" value="Genomic_DNA"/>
</dbReference>
<reference evidence="2 4" key="1">
    <citation type="submission" date="2017-11" db="EMBL/GenBank/DDBJ databases">
        <title>The genome of Rhizophagus clarus HR1 reveals common genetic basis of auxotrophy among arbuscular mycorrhizal fungi.</title>
        <authorList>
            <person name="Kobayashi Y."/>
        </authorList>
    </citation>
    <scope>NUCLEOTIDE SEQUENCE [LARGE SCALE GENOMIC DNA]</scope>
    <source>
        <strain evidence="2 4">HR1</strain>
    </source>
</reference>
<keyword evidence="3" id="KW-0418">Kinase</keyword>
<dbReference type="Proteomes" id="UP000247702">
    <property type="component" value="Unassembled WGS sequence"/>
</dbReference>
<comment type="caution">
    <text evidence="2">The sequence shown here is derived from an EMBL/GenBank/DDBJ whole genome shotgun (WGS) entry which is preliminary data.</text>
</comment>
<dbReference type="InterPro" id="IPR051681">
    <property type="entry name" value="Ser/Thr_Kinases-Pseudokinases"/>
</dbReference>
<sequence>MSDQNSTVDIEMRLRRYGRCYDCKQPLTTGMGFWWRSWCTCYNKHLQEDFNRWTSGNEIIDKFIQKKQLDASKCDEVIEWIPFDRLKDVEPLISDEQPEPTLIATWIDGSIVKWKNFKWFRFRNPGCFLKKLYLSDSPNENEIENQFKLPDIRIYGITKDPKESDYMLVIDNGNLCKKCLQLKARTDLEHWEAWCYPCNSKYFQGEFKSWTSGNGIIDKFIQKTQIEALRYYEVVEWIPFDRFNDIQVFKGESGSILIATWIDGPIRNCDYKNNKWERILANEKFCLRSIGENISDLSEIENQYKIRNTERNFISNIAILGVTKNPENNDYMIVIRHQNICKRCLWPNTGENWCNTCNARLSKNWTSGNEIIDKFIQKKQDIALSDSDFIFWIPFDSFEDIELIEGEFGTALKAYVHGKVIDEDGEGTKTFRLYVCLKRFNSSNISNEFLQEIINQEKLTSFREDRKDLIKVYGITKDPEKDDYMIVVEYSKKNICYKCLLPNSDDYWCNRCNSKFFRDKFDDWTSGNELINKFIKKKQLEALNHKEIILWIPFDEFQNIEEAGKGGFGTAFKAVWVHKENKLLSEVCLKRINNSYTITQEFLHEVDSQLNAQRHGNIIQVYGITKDPRHDDYMIVMNYAKEGSLRKMLDKHHSELSWRNRLQLLNFIAYALAGIHEANLLHKDLHSGNIVMTDIINSWITDFGLCKPISANRAEKAVYGVLPYVAPEVLRGEEYTEASDMYSFGIIMSEVLTGYPPYYDVAHDYSLAILICKGLKPINPEIRRGVPQLLLDLMDICLQTDPLERQTAGQVQNSIYYYLINCHDKSTEIGKQIDAIENSNISYPKFDSNTYIKHPLTCYKSRLLDYKDKLYTGNKHTEILEDSECLEYSIPDHFL</sequence>
<dbReference type="Pfam" id="PF07714">
    <property type="entry name" value="PK_Tyr_Ser-Thr"/>
    <property type="match status" value="1"/>
</dbReference>
<gene>
    <name evidence="3" type="ORF">RCL2_002917600</name>
    <name evidence="2" type="ORF">RclHR1_04530013</name>
</gene>
<dbReference type="InterPro" id="IPR011009">
    <property type="entry name" value="Kinase-like_dom_sf"/>
</dbReference>
<reference evidence="3" key="2">
    <citation type="submission" date="2019-10" db="EMBL/GenBank/DDBJ databases">
        <title>Conservation and host-specific expression of non-tandemly repeated heterogenous ribosome RNA gene in arbuscular mycorrhizal fungi.</title>
        <authorList>
            <person name="Maeda T."/>
            <person name="Kobayashi Y."/>
            <person name="Nakagawa T."/>
            <person name="Ezawa T."/>
            <person name="Yamaguchi K."/>
            <person name="Bino T."/>
            <person name="Nishimoto Y."/>
            <person name="Shigenobu S."/>
            <person name="Kawaguchi M."/>
        </authorList>
    </citation>
    <scope>NUCLEOTIDE SEQUENCE</scope>
    <source>
        <strain evidence="3">HR1</strain>
    </source>
</reference>
<dbReference type="STRING" id="94130.A0A2Z6RJJ6"/>
<dbReference type="Gene3D" id="1.10.510.10">
    <property type="entry name" value="Transferase(Phosphotransferase) domain 1"/>
    <property type="match status" value="1"/>
</dbReference>
<evidence type="ECO:0000313" key="4">
    <source>
        <dbReference type="Proteomes" id="UP000247702"/>
    </source>
</evidence>
<evidence type="ECO:0000313" key="3">
    <source>
        <dbReference type="EMBL" id="GET02808.1"/>
    </source>
</evidence>
<name>A0A2Z6RJJ6_9GLOM</name>